<evidence type="ECO:0000313" key="2">
    <source>
        <dbReference type="Proteomes" id="UP001279734"/>
    </source>
</evidence>
<organism evidence="1 2">
    <name type="scientific">Nepenthes gracilis</name>
    <name type="common">Slender pitcher plant</name>
    <dbReference type="NCBI Taxonomy" id="150966"/>
    <lineage>
        <taxon>Eukaryota</taxon>
        <taxon>Viridiplantae</taxon>
        <taxon>Streptophyta</taxon>
        <taxon>Embryophyta</taxon>
        <taxon>Tracheophyta</taxon>
        <taxon>Spermatophyta</taxon>
        <taxon>Magnoliopsida</taxon>
        <taxon>eudicotyledons</taxon>
        <taxon>Gunneridae</taxon>
        <taxon>Pentapetalae</taxon>
        <taxon>Caryophyllales</taxon>
        <taxon>Nepenthaceae</taxon>
        <taxon>Nepenthes</taxon>
    </lineage>
</organism>
<dbReference type="EMBL" id="BSYO01000026">
    <property type="protein sequence ID" value="GMH23734.1"/>
    <property type="molecule type" value="Genomic_DNA"/>
</dbReference>
<proteinExistence type="predicted"/>
<keyword evidence="2" id="KW-1185">Reference proteome</keyword>
<accession>A0AAD3T746</accession>
<evidence type="ECO:0000313" key="1">
    <source>
        <dbReference type="EMBL" id="GMH23734.1"/>
    </source>
</evidence>
<name>A0AAD3T746_NEPGR</name>
<comment type="caution">
    <text evidence="1">The sequence shown here is derived from an EMBL/GenBank/DDBJ whole genome shotgun (WGS) entry which is preliminary data.</text>
</comment>
<gene>
    <name evidence="1" type="ORF">Nepgr_025577</name>
</gene>
<dbReference type="AlphaFoldDB" id="A0AAD3T746"/>
<reference evidence="1" key="1">
    <citation type="submission" date="2023-05" db="EMBL/GenBank/DDBJ databases">
        <title>Nepenthes gracilis genome sequencing.</title>
        <authorList>
            <person name="Fukushima K."/>
        </authorList>
    </citation>
    <scope>NUCLEOTIDE SEQUENCE</scope>
    <source>
        <strain evidence="1">SING2019-196</strain>
    </source>
</reference>
<protein>
    <submittedName>
        <fullName evidence="1">Uncharacterized protein</fullName>
    </submittedName>
</protein>
<sequence length="150" mass="15662">MMTTTIITADAAEAEECHAAELPAAKTTKLLCLAIQIYSPMIMPPVASEEPLTEDGVGASLAAGMEDGAEIFVVQEAAATGPWEPEARGGESSSGSSFMTKDMASGLGAIISEAAQTYVELEASKFLGECIQSLELKLSETKSHIFTLES</sequence>
<dbReference type="Proteomes" id="UP001279734">
    <property type="component" value="Unassembled WGS sequence"/>
</dbReference>